<dbReference type="AlphaFoldDB" id="I4YB21"/>
<dbReference type="EMBL" id="JH668234">
    <property type="protein sequence ID" value="EIM21163.1"/>
    <property type="molecule type" value="Genomic_DNA"/>
</dbReference>
<evidence type="ECO:0000313" key="1">
    <source>
        <dbReference type="EMBL" id="EIM21163.1"/>
    </source>
</evidence>
<dbReference type="HOGENOM" id="CLU_2575675_0_0_1"/>
<accession>I4YB21</accession>
<dbReference type="KEGG" id="wse:WALSEDRAFT_60609"/>
<reference evidence="1 2" key="1">
    <citation type="journal article" date="2012" name="Fungal Genet. Biol.">
        <title>The genome of the xerotolerant mold Wallemia sebi reveals adaptations to osmotic stress and suggests cryptic sexual reproduction.</title>
        <authorList>
            <person name="Padamsee M."/>
            <person name="Kumar T.K.A."/>
            <person name="Riley R."/>
            <person name="Binder M."/>
            <person name="Boyd A."/>
            <person name="Calvo A.M."/>
            <person name="Furukawa K."/>
            <person name="Hesse C."/>
            <person name="Hohmann S."/>
            <person name="James T.Y."/>
            <person name="LaButti K."/>
            <person name="Lapidus A."/>
            <person name="Lindquist E."/>
            <person name="Lucas S."/>
            <person name="Miller K."/>
            <person name="Shantappa S."/>
            <person name="Grigoriev I.V."/>
            <person name="Hibbett D.S."/>
            <person name="McLaughlin D.J."/>
            <person name="Spatafora J.W."/>
            <person name="Aime M.C."/>
        </authorList>
    </citation>
    <scope>NUCLEOTIDE SEQUENCE [LARGE SCALE GENOMIC DNA]</scope>
    <source>
        <strain evidence="2">ATCC MYA-4683 / CBS 633.66</strain>
    </source>
</reference>
<protein>
    <submittedName>
        <fullName evidence="1">Uncharacterized protein</fullName>
    </submittedName>
</protein>
<organism evidence="1 2">
    <name type="scientific">Wallemia mellicola (strain ATCC MYA-4683 / CBS 633.66)</name>
    <name type="common">Wallemia sebi (CBS 633.66)</name>
    <dbReference type="NCBI Taxonomy" id="671144"/>
    <lineage>
        <taxon>Eukaryota</taxon>
        <taxon>Fungi</taxon>
        <taxon>Dikarya</taxon>
        <taxon>Basidiomycota</taxon>
        <taxon>Wallemiomycotina</taxon>
        <taxon>Wallemiomycetes</taxon>
        <taxon>Wallemiales</taxon>
        <taxon>Wallemiaceae</taxon>
        <taxon>Wallemia</taxon>
    </lineage>
</organism>
<evidence type="ECO:0000313" key="2">
    <source>
        <dbReference type="Proteomes" id="UP000005242"/>
    </source>
</evidence>
<name>I4YB21_WALMC</name>
<dbReference type="GeneID" id="18474053"/>
<proteinExistence type="predicted"/>
<dbReference type="Proteomes" id="UP000005242">
    <property type="component" value="Unassembled WGS sequence"/>
</dbReference>
<keyword evidence="2" id="KW-1185">Reference proteome</keyword>
<dbReference type="RefSeq" id="XP_006958836.1">
    <property type="nucleotide sequence ID" value="XM_006958774.1"/>
</dbReference>
<dbReference type="InParanoid" id="I4YB21"/>
<sequence>MMEVAGSVANLTMSFAASNQLYYNKHQHIMEIHISYISYFNQAGTTHVELDQLRMAEIVTNTLAYITSNLASSTECRTKQW</sequence>
<gene>
    <name evidence="1" type="ORF">WALSEDRAFT_60609</name>
</gene>